<feature type="domain" description="Signal transduction histidine kinase internal region" evidence="2">
    <location>
        <begin position="172"/>
        <end position="252"/>
    </location>
</feature>
<organism evidence="3 4">
    <name type="scientific">Lysobacter gummosus</name>
    <dbReference type="NCBI Taxonomy" id="262324"/>
    <lineage>
        <taxon>Bacteria</taxon>
        <taxon>Pseudomonadati</taxon>
        <taxon>Pseudomonadota</taxon>
        <taxon>Gammaproteobacteria</taxon>
        <taxon>Lysobacterales</taxon>
        <taxon>Lysobacteraceae</taxon>
        <taxon>Lysobacter</taxon>
    </lineage>
</organism>
<dbReference type="GO" id="GO:0016301">
    <property type="term" value="F:kinase activity"/>
    <property type="evidence" value="ECO:0007669"/>
    <property type="project" value="UniProtKB-KW"/>
</dbReference>
<dbReference type="InterPro" id="IPR010559">
    <property type="entry name" value="Sig_transdc_His_kin_internal"/>
</dbReference>
<name>A0ABY3XI41_9GAMM</name>
<dbReference type="InterPro" id="IPR036890">
    <property type="entry name" value="HATPase_C_sf"/>
</dbReference>
<dbReference type="Gene3D" id="3.30.565.10">
    <property type="entry name" value="Histidine kinase-like ATPase, C-terminal domain"/>
    <property type="match status" value="1"/>
</dbReference>
<keyword evidence="1" id="KW-0472">Membrane</keyword>
<keyword evidence="4" id="KW-1185">Reference proteome</keyword>
<evidence type="ECO:0000313" key="4">
    <source>
        <dbReference type="Proteomes" id="UP000829194"/>
    </source>
</evidence>
<feature type="transmembrane region" description="Helical" evidence="1">
    <location>
        <begin position="82"/>
        <end position="106"/>
    </location>
</feature>
<protein>
    <submittedName>
        <fullName evidence="3">Histidine kinase</fullName>
    </submittedName>
</protein>
<gene>
    <name evidence="3" type="ORF">MOV92_08815</name>
</gene>
<evidence type="ECO:0000313" key="3">
    <source>
        <dbReference type="EMBL" id="UNP31320.1"/>
    </source>
</evidence>
<dbReference type="PANTHER" id="PTHR34220">
    <property type="entry name" value="SENSOR HISTIDINE KINASE YPDA"/>
    <property type="match status" value="1"/>
</dbReference>
<dbReference type="InterPro" id="IPR050640">
    <property type="entry name" value="Bact_2-comp_sensor_kinase"/>
</dbReference>
<keyword evidence="3" id="KW-0808">Transferase</keyword>
<dbReference type="Proteomes" id="UP000829194">
    <property type="component" value="Chromosome"/>
</dbReference>
<dbReference type="SUPFAM" id="SSF55874">
    <property type="entry name" value="ATPase domain of HSP90 chaperone/DNA topoisomerase II/histidine kinase"/>
    <property type="match status" value="1"/>
</dbReference>
<dbReference type="Pfam" id="PF06580">
    <property type="entry name" value="His_kinase"/>
    <property type="match status" value="1"/>
</dbReference>
<feature type="transmembrane region" description="Helical" evidence="1">
    <location>
        <begin position="50"/>
        <end position="70"/>
    </location>
</feature>
<keyword evidence="3" id="KW-0418">Kinase</keyword>
<accession>A0ABY3XI41</accession>
<proteinExistence type="predicted"/>
<feature type="transmembrane region" description="Helical" evidence="1">
    <location>
        <begin position="21"/>
        <end position="44"/>
    </location>
</feature>
<evidence type="ECO:0000256" key="1">
    <source>
        <dbReference type="SAM" id="Phobius"/>
    </source>
</evidence>
<keyword evidence="1" id="KW-0812">Transmembrane</keyword>
<dbReference type="EMBL" id="CP093547">
    <property type="protein sequence ID" value="UNP31320.1"/>
    <property type="molecule type" value="Genomic_DNA"/>
</dbReference>
<keyword evidence="1" id="KW-1133">Transmembrane helix</keyword>
<evidence type="ECO:0000259" key="2">
    <source>
        <dbReference type="Pfam" id="PF06580"/>
    </source>
</evidence>
<dbReference type="PANTHER" id="PTHR34220:SF7">
    <property type="entry name" value="SENSOR HISTIDINE KINASE YPDA"/>
    <property type="match status" value="1"/>
</dbReference>
<reference evidence="3 4" key="1">
    <citation type="submission" date="2022-03" db="EMBL/GenBank/DDBJ databases">
        <title>Complete genome sequence of Lysobacter capsici VKM B-2533 and Lysobacter gummosus 10.1.1, promising sources of lytic agents.</title>
        <authorList>
            <person name="Tarlachkov S.V."/>
            <person name="Kudryakova I.V."/>
            <person name="Afoshin A.S."/>
            <person name="Leontyevskaya E.A."/>
            <person name="Leontyevskaya N.V."/>
        </authorList>
    </citation>
    <scope>NUCLEOTIDE SEQUENCE [LARGE SCALE GENOMIC DNA]</scope>
    <source>
        <strain evidence="3 4">10.1.1</strain>
    </source>
</reference>
<sequence length="384" mass="42169">MLTRAGSPMTPSRPGRRMLPPFWLPVLAGLPLGACLLVMAIPILGHGNATLARTLYLSAFVLWVLPLTLLQRRLWRRGLPVWRIALILLAATYLMALATRLLSIALQTFPSGQLARLTTAGMLDASLLLRGLEGAWLVLVAYCAVHAVVTYYAELRREQAEHLEARALASDAELRALRYQLQPHFLFNTLNAISTLVAEERGAQARQMLARLGDFLRCVLQTRQGHEIALAEEIAMTDTYLEIEKARLGQRLVVSWHLGDGVLAAQVPCLLLQPLVENAIRHGIAPRSAPGRVDIRIARDAACLDIRIGNDLPAPGESAPRDDSCGETVGLDNVRARIARLYPDRATLHAGIDDDGRYQVRMMLPFSTEPVHTGPDRIAPEPGA</sequence>
<dbReference type="RefSeq" id="WP_083512406.1">
    <property type="nucleotide sequence ID" value="NZ_CP011131.1"/>
</dbReference>
<feature type="transmembrane region" description="Helical" evidence="1">
    <location>
        <begin position="134"/>
        <end position="153"/>
    </location>
</feature>